<dbReference type="Proteomes" id="UP001518925">
    <property type="component" value="Unassembled WGS sequence"/>
</dbReference>
<keyword evidence="2" id="KW-1185">Reference proteome</keyword>
<dbReference type="EMBL" id="JAFELM010000020">
    <property type="protein sequence ID" value="MBM6617227.1"/>
    <property type="molecule type" value="Genomic_DNA"/>
</dbReference>
<accession>A0ABS2DFH4</accession>
<comment type="caution">
    <text evidence="1">The sequence shown here is derived from an EMBL/GenBank/DDBJ whole genome shotgun (WGS) entry which is preliminary data.</text>
</comment>
<name>A0ABS2DFH4_9BACI</name>
<sequence>MILKEFDLDLPYIADEERIKGIMEKESCQYHDATKMDYELNWKEKRRSFRLETRCVTAMYERLFGKMKNEDCWKILVECVENITEAGILNLSGVVTVQVKFNYDEFRYKNELEKKIATLNLLMEGIEKVANNKSWAFEQFKDVSLQIEQTKYLNEWAWKKAVKNPNKNYYAEVLCQHNVTSMDISIVIKQKNGVEIQREKVISELPDEFAYARHLGELKWLADFEIALINKKGNEMVTVSLDSYR</sequence>
<dbReference type="RefSeq" id="WP_204202610.1">
    <property type="nucleotide sequence ID" value="NZ_JAFELM010000020.1"/>
</dbReference>
<protein>
    <submittedName>
        <fullName evidence="1">Uncharacterized protein</fullName>
    </submittedName>
</protein>
<reference evidence="1 2" key="1">
    <citation type="submission" date="2021-02" db="EMBL/GenBank/DDBJ databases">
        <title>Bacillus sp. RD4P76, an endophyte from a halophyte.</title>
        <authorList>
            <person name="Sun J.-Q."/>
        </authorList>
    </citation>
    <scope>NUCLEOTIDE SEQUENCE [LARGE SCALE GENOMIC DNA]</scope>
    <source>
        <strain evidence="1 2">RD4P76</strain>
    </source>
</reference>
<evidence type="ECO:0000313" key="1">
    <source>
        <dbReference type="EMBL" id="MBM6617227.1"/>
    </source>
</evidence>
<proteinExistence type="predicted"/>
<organism evidence="1 2">
    <name type="scientific">Bacillus suaedaesalsae</name>
    <dbReference type="NCBI Taxonomy" id="2810349"/>
    <lineage>
        <taxon>Bacteria</taxon>
        <taxon>Bacillati</taxon>
        <taxon>Bacillota</taxon>
        <taxon>Bacilli</taxon>
        <taxon>Bacillales</taxon>
        <taxon>Bacillaceae</taxon>
        <taxon>Bacillus</taxon>
    </lineage>
</organism>
<evidence type="ECO:0000313" key="2">
    <source>
        <dbReference type="Proteomes" id="UP001518925"/>
    </source>
</evidence>
<gene>
    <name evidence="1" type="ORF">JR050_06000</name>
</gene>